<evidence type="ECO:0000313" key="2">
    <source>
        <dbReference type="Proteomes" id="UP000502641"/>
    </source>
</evidence>
<dbReference type="AlphaFoldDB" id="A0A6M4PU97"/>
<gene>
    <name evidence="1" type="ORF">HKX69_05815</name>
</gene>
<dbReference type="EMBL" id="CP053189">
    <property type="protein sequence ID" value="QJS14189.1"/>
    <property type="molecule type" value="Genomic_DNA"/>
</dbReference>
<evidence type="ECO:0008006" key="3">
    <source>
        <dbReference type="Google" id="ProtNLM"/>
    </source>
</evidence>
<name>A0A6M4PU97_9ACTN</name>
<reference evidence="1 2" key="1">
    <citation type="submission" date="2020-05" db="EMBL/GenBank/DDBJ databases">
        <authorList>
            <person name="Li K."/>
        </authorList>
    </citation>
    <scope>NUCLEOTIDE SEQUENCE [LARGE SCALE GENOMIC DNA]</scope>
    <source>
        <strain evidence="2">jing01</strain>
    </source>
</reference>
<keyword evidence="2" id="KW-1185">Reference proteome</keyword>
<dbReference type="KEGG" id="sarg:HKX69_05815"/>
<organism evidence="1 2">
    <name type="scientific">Streptomyces argyrophylli</name>
    <dbReference type="NCBI Taxonomy" id="2726118"/>
    <lineage>
        <taxon>Bacteria</taxon>
        <taxon>Bacillati</taxon>
        <taxon>Actinomycetota</taxon>
        <taxon>Actinomycetes</taxon>
        <taxon>Kitasatosporales</taxon>
        <taxon>Streptomycetaceae</taxon>
        <taxon>Streptomyces</taxon>
    </lineage>
</organism>
<accession>A0A6M4PU97</accession>
<evidence type="ECO:0000313" key="1">
    <source>
        <dbReference type="EMBL" id="QJS14189.1"/>
    </source>
</evidence>
<proteinExistence type="predicted"/>
<sequence>MNDQVSDKGLVTAYGSIGAADHASLEYIDMRVAKGSSFHIEIDALHQLQTKAGIDLMSGLIAQRARALALKVDEMVAKTLLAAIQGKDLNGNANVNATVSGLPALHGKIDTITDAPTGTNVTGVAANRLLSVYDFVVSMLENLDVKSAPQDRFLFISPRMRSLLLRDPKFIDAAHYGGTAVIPSGAIGTILGVPVQVAPTLGSHTRPSNELIKKGNQSFQAVDLFMGSTAATSVVIPFAQMEAYKPEAKFTDAIKSRVIYDSKVIRPEQLVVATGVEAAITAHNATVTSTQIVE</sequence>
<dbReference type="Proteomes" id="UP000502641">
    <property type="component" value="Chromosome"/>
</dbReference>
<protein>
    <recommendedName>
        <fullName evidence="3">Major capsid protein</fullName>
    </recommendedName>
</protein>